<dbReference type="Proteomes" id="UP001139409">
    <property type="component" value="Unassembled WGS sequence"/>
</dbReference>
<accession>A0A9X1L1J7</accession>
<dbReference type="InterPro" id="IPR029062">
    <property type="entry name" value="Class_I_gatase-like"/>
</dbReference>
<keyword evidence="4" id="KW-1185">Reference proteome</keyword>
<dbReference type="PANTHER" id="PTHR43130:SF3">
    <property type="entry name" value="HTH-TYPE TRANSCRIPTIONAL REGULATOR RV1931C"/>
    <property type="match status" value="1"/>
</dbReference>
<dbReference type="PROSITE" id="PS51257">
    <property type="entry name" value="PROKAR_LIPOPROTEIN"/>
    <property type="match status" value="1"/>
</dbReference>
<name>A0A9X1L1J7_9BACT</name>
<evidence type="ECO:0000313" key="4">
    <source>
        <dbReference type="Proteomes" id="UP001139409"/>
    </source>
</evidence>
<feature type="chain" id="PRO_5040746173" evidence="1">
    <location>
        <begin position="21"/>
        <end position="241"/>
    </location>
</feature>
<dbReference type="InterPro" id="IPR002818">
    <property type="entry name" value="DJ-1/PfpI"/>
</dbReference>
<feature type="domain" description="DJ-1/PfpI" evidence="2">
    <location>
        <begin position="41"/>
        <end position="204"/>
    </location>
</feature>
<comment type="caution">
    <text evidence="3">The sequence shown here is derived from an EMBL/GenBank/DDBJ whole genome shotgun (WGS) entry which is preliminary data.</text>
</comment>
<evidence type="ECO:0000313" key="3">
    <source>
        <dbReference type="EMBL" id="MCA6078302.1"/>
    </source>
</evidence>
<dbReference type="AlphaFoldDB" id="A0A9X1L1J7"/>
<feature type="signal peptide" evidence="1">
    <location>
        <begin position="1"/>
        <end position="20"/>
    </location>
</feature>
<dbReference type="Pfam" id="PF01965">
    <property type="entry name" value="DJ-1_PfpI"/>
    <property type="match status" value="1"/>
</dbReference>
<dbReference type="Gene3D" id="3.40.50.880">
    <property type="match status" value="1"/>
</dbReference>
<protein>
    <submittedName>
        <fullName evidence="3">DJ-1/PfpI family protein</fullName>
    </submittedName>
</protein>
<gene>
    <name evidence="3" type="ORF">LDX50_25745</name>
</gene>
<dbReference type="SUPFAM" id="SSF52317">
    <property type="entry name" value="Class I glutamine amidotransferase-like"/>
    <property type="match status" value="1"/>
</dbReference>
<reference evidence="3" key="1">
    <citation type="submission" date="2021-09" db="EMBL/GenBank/DDBJ databases">
        <title>Fulvivirga sp. isolated from coastal sediment.</title>
        <authorList>
            <person name="Yu H."/>
        </authorList>
    </citation>
    <scope>NUCLEOTIDE SEQUENCE</scope>
    <source>
        <strain evidence="3">1062</strain>
    </source>
</reference>
<proteinExistence type="predicted"/>
<organism evidence="3 4">
    <name type="scientific">Fulvivirga sedimenti</name>
    <dbReference type="NCBI Taxonomy" id="2879465"/>
    <lineage>
        <taxon>Bacteria</taxon>
        <taxon>Pseudomonadati</taxon>
        <taxon>Bacteroidota</taxon>
        <taxon>Cytophagia</taxon>
        <taxon>Cytophagales</taxon>
        <taxon>Fulvivirgaceae</taxon>
        <taxon>Fulvivirga</taxon>
    </lineage>
</organism>
<evidence type="ECO:0000259" key="2">
    <source>
        <dbReference type="Pfam" id="PF01965"/>
    </source>
</evidence>
<dbReference type="PANTHER" id="PTHR43130">
    <property type="entry name" value="ARAC-FAMILY TRANSCRIPTIONAL REGULATOR"/>
    <property type="match status" value="1"/>
</dbReference>
<sequence>MLKIIKVLLLSILVSSCGSSETDQEVIYDVVPQLPGKELNVAFVLVDGVYNSELVAPMDIFHHTIFHTDPAMKVFTVAPDTSVITTFEGLRILPDYSFSSSDLPSIDILVVPSAEHSMNKDLENEALIGFVRDKGTTARYVISLCDGAFVLAKAGFADGRKSTTFPSDIQAYKEMYPDLDVLSGVSFVHDGKLITSAGGAKSYDPALYLCELLYGREVAIGLAGGLVIDWDLAGIDHVVVP</sequence>
<evidence type="ECO:0000256" key="1">
    <source>
        <dbReference type="SAM" id="SignalP"/>
    </source>
</evidence>
<dbReference type="RefSeq" id="WP_225699156.1">
    <property type="nucleotide sequence ID" value="NZ_JAIXNE010000005.1"/>
</dbReference>
<dbReference type="InterPro" id="IPR052158">
    <property type="entry name" value="INH-QAR"/>
</dbReference>
<keyword evidence="1" id="KW-0732">Signal</keyword>
<dbReference type="EMBL" id="JAIXNE010000005">
    <property type="protein sequence ID" value="MCA6078302.1"/>
    <property type="molecule type" value="Genomic_DNA"/>
</dbReference>